<dbReference type="EMBL" id="CP017634">
    <property type="protein sequence ID" value="ATW26514.1"/>
    <property type="molecule type" value="Genomic_DNA"/>
</dbReference>
<reference evidence="2 3" key="1">
    <citation type="submission" date="2016-10" db="EMBL/GenBank/DDBJ databases">
        <title>Complete Genome Sequence of Peptococcaceae strain DCMF.</title>
        <authorList>
            <person name="Edwards R.J."/>
            <person name="Holland S.I."/>
            <person name="Deshpande N.P."/>
            <person name="Wong Y.K."/>
            <person name="Ertan H."/>
            <person name="Manefield M."/>
            <person name="Russell T.L."/>
            <person name="Lee M.J."/>
        </authorList>
    </citation>
    <scope>NUCLEOTIDE SEQUENCE [LARGE SCALE GENOMIC DNA]</scope>
    <source>
        <strain evidence="2 3">DCMF</strain>
    </source>
</reference>
<dbReference type="Proteomes" id="UP000323521">
    <property type="component" value="Chromosome"/>
</dbReference>
<evidence type="ECO:0000256" key="1">
    <source>
        <dbReference type="SAM" id="Phobius"/>
    </source>
</evidence>
<name>A0A3G1KVM4_FORW1</name>
<proteinExistence type="predicted"/>
<sequence length="75" mass="8596">MSSGLLRWITGAHLFLGAWIFIGYVVWWEINHATGSPFWMHVRIAVSCIITLILLEISLNLMGKTHIVPRLPYSF</sequence>
<accession>A0A3G1KVM4</accession>
<feature type="transmembrane region" description="Helical" evidence="1">
    <location>
        <begin position="12"/>
        <end position="30"/>
    </location>
</feature>
<dbReference type="KEGG" id="fwa:DCMF_18725"/>
<gene>
    <name evidence="2" type="ORF">DCMF_18725</name>
</gene>
<organism evidence="2 3">
    <name type="scientific">Formimonas warabiya</name>
    <dbReference type="NCBI Taxonomy" id="1761012"/>
    <lineage>
        <taxon>Bacteria</taxon>
        <taxon>Bacillati</taxon>
        <taxon>Bacillota</taxon>
        <taxon>Clostridia</taxon>
        <taxon>Eubacteriales</taxon>
        <taxon>Peptococcaceae</taxon>
        <taxon>Candidatus Formimonas</taxon>
    </lineage>
</organism>
<keyword evidence="1" id="KW-0812">Transmembrane</keyword>
<keyword evidence="1" id="KW-0472">Membrane</keyword>
<protein>
    <submittedName>
        <fullName evidence="2">Uncharacterized protein</fullName>
    </submittedName>
</protein>
<dbReference type="AlphaFoldDB" id="A0A3G1KVM4"/>
<evidence type="ECO:0000313" key="2">
    <source>
        <dbReference type="EMBL" id="ATW26514.1"/>
    </source>
</evidence>
<evidence type="ECO:0000313" key="3">
    <source>
        <dbReference type="Proteomes" id="UP000323521"/>
    </source>
</evidence>
<feature type="transmembrane region" description="Helical" evidence="1">
    <location>
        <begin position="42"/>
        <end position="62"/>
    </location>
</feature>
<keyword evidence="1" id="KW-1133">Transmembrane helix</keyword>
<keyword evidence="3" id="KW-1185">Reference proteome</keyword>